<gene>
    <name evidence="13" type="ORF">BO82DRAFT_350539</name>
</gene>
<dbReference type="PANTHER" id="PTHR10638:SF92">
    <property type="entry name" value="AMINE OXIDASE"/>
    <property type="match status" value="1"/>
</dbReference>
<dbReference type="OrthoDB" id="5379943at2759"/>
<evidence type="ECO:0000256" key="9">
    <source>
        <dbReference type="PIRSR" id="PIRSR600269-50"/>
    </source>
</evidence>
<dbReference type="PROSITE" id="PS01164">
    <property type="entry name" value="COPPER_AMINE_OXID_1"/>
    <property type="match status" value="1"/>
</dbReference>
<name>A0A319CM73_9EURO</name>
<sequence>MAASGPHPFDPISPAEIVLATKLVEAAFPGVKLRYKKIDIQEPIKSEVVPYIEAERLGQPLPPKPTRLLQVLFHRLDTGAFLKALLNVGTRSIVFAKELPKDVQAPVDADELEEIERLCLNHPAVQAEVAKLQLPAGVTVCNDPWIYGRDDPNETRRLFQCYMYVVATNHPQNNHYSTPCKFSPVFDGITHELVRIDFLPGGVDATTTETQPWKPVQTIQYAHELLDEPVRTDLKPYIVQQPEGPSFTVQGNVVSWQKWRFRVGFNSREGLVVYNTTYDGRNLFYRLSVSEMTVPYGDPRAPYHRKQAFDVGDVGFGITANQLSLGCDCLGHIKYFDGYRADSKGQPLLLKNVICLHEQDNGLQHKHTNYRTNAATVVRNRQLVIQMICTVANYEYIFAFIFDQAANIELEVRATGILSTVPFDNETPGTTVPWGTNVGPGVMAPFHQHLFSFRIDPALDGFNNTVYYEDSVPLPEDANNPWLVGYTTEQTVLRRSGTAETDVARHRVFKIRNDAHVNPITYKPVAYKLQTSPSQMLLASPKSYGVKRARFGTKPIWVTRYRDDELYAAGEFTNQSSDSQGVDKWVQRNEVVENEDLVLWHTFGLTHNPRIEDFPVMPMERVSVMLRPDGFFTKNPALDVPASNQTFNQSTLHPEPVACCAPVERQGKL</sequence>
<dbReference type="FunFam" id="3.10.450.40:FF:000011">
    <property type="entry name" value="Amine oxidase"/>
    <property type="match status" value="1"/>
</dbReference>
<organism evidence="13 14">
    <name type="scientific">Aspergillus uvarum CBS 121591</name>
    <dbReference type="NCBI Taxonomy" id="1448315"/>
    <lineage>
        <taxon>Eukaryota</taxon>
        <taxon>Fungi</taxon>
        <taxon>Dikarya</taxon>
        <taxon>Ascomycota</taxon>
        <taxon>Pezizomycotina</taxon>
        <taxon>Eurotiomycetes</taxon>
        <taxon>Eurotiomycetidae</taxon>
        <taxon>Eurotiales</taxon>
        <taxon>Aspergillaceae</taxon>
        <taxon>Aspergillus</taxon>
        <taxon>Aspergillus subgen. Circumdati</taxon>
    </lineage>
</organism>
<dbReference type="Gene3D" id="3.10.450.40">
    <property type="match status" value="2"/>
</dbReference>
<dbReference type="InterPro" id="IPR036460">
    <property type="entry name" value="Cu_amine_oxidase_C_sf"/>
</dbReference>
<comment type="PTM">
    <text evidence="10 11">Topaquinone (TPQ) is generated by copper-dependent autoxidation of a specific tyrosyl residue.</text>
</comment>
<dbReference type="PANTHER" id="PTHR10638">
    <property type="entry name" value="COPPER AMINE OXIDASE"/>
    <property type="match status" value="1"/>
</dbReference>
<dbReference type="SUPFAM" id="SSF54416">
    <property type="entry name" value="Amine oxidase N-terminal region"/>
    <property type="match status" value="2"/>
</dbReference>
<evidence type="ECO:0000256" key="6">
    <source>
        <dbReference type="ARBA" id="ARBA00023002"/>
    </source>
</evidence>
<dbReference type="RefSeq" id="XP_025496494.1">
    <property type="nucleotide sequence ID" value="XM_025634182.1"/>
</dbReference>
<reference evidence="13 14" key="1">
    <citation type="submission" date="2016-12" db="EMBL/GenBank/DDBJ databases">
        <title>The genomes of Aspergillus section Nigri reveals drivers in fungal speciation.</title>
        <authorList>
            <consortium name="DOE Joint Genome Institute"/>
            <person name="Vesth T.C."/>
            <person name="Nybo J."/>
            <person name="Theobald S."/>
            <person name="Brandl J."/>
            <person name="Frisvad J.C."/>
            <person name="Nielsen K.F."/>
            <person name="Lyhne E.K."/>
            <person name="Kogle M.E."/>
            <person name="Kuo A."/>
            <person name="Riley R."/>
            <person name="Clum A."/>
            <person name="Nolan M."/>
            <person name="Lipzen A."/>
            <person name="Salamov A."/>
            <person name="Henrissat B."/>
            <person name="Wiebenga A."/>
            <person name="De Vries R.P."/>
            <person name="Grigoriev I.V."/>
            <person name="Mortensen U.H."/>
            <person name="Andersen M.R."/>
            <person name="Baker S.E."/>
        </authorList>
    </citation>
    <scope>NUCLEOTIDE SEQUENCE [LARGE SCALE GENOMIC DNA]</scope>
    <source>
        <strain evidence="13 14">CBS 121591</strain>
    </source>
</reference>
<evidence type="ECO:0000313" key="14">
    <source>
        <dbReference type="Proteomes" id="UP000248340"/>
    </source>
</evidence>
<dbReference type="STRING" id="1448315.A0A319CM73"/>
<dbReference type="AlphaFoldDB" id="A0A319CM73"/>
<proteinExistence type="inferred from homology"/>
<dbReference type="Proteomes" id="UP000248340">
    <property type="component" value="Unassembled WGS sequence"/>
</dbReference>
<protein>
    <recommendedName>
        <fullName evidence="11">Amine oxidase</fullName>
        <ecNumber evidence="11">1.4.3.-</ecNumber>
    </recommendedName>
</protein>
<keyword evidence="6 11" id="KW-0560">Oxidoreductase</keyword>
<evidence type="ECO:0000256" key="10">
    <source>
        <dbReference type="PIRSR" id="PIRSR600269-51"/>
    </source>
</evidence>
<feature type="active site" description="Proton acceptor" evidence="9">
    <location>
        <position position="310"/>
    </location>
</feature>
<feature type="domain" description="Copper amine oxidase catalytic" evidence="12">
    <location>
        <begin position="239"/>
        <end position="638"/>
    </location>
</feature>
<dbReference type="FunFam" id="3.10.450.40:FF:000017">
    <property type="entry name" value="Amine oxidase"/>
    <property type="match status" value="1"/>
</dbReference>
<evidence type="ECO:0000256" key="3">
    <source>
        <dbReference type="ARBA" id="ARBA00011738"/>
    </source>
</evidence>
<evidence type="ECO:0000259" key="12">
    <source>
        <dbReference type="Pfam" id="PF01179"/>
    </source>
</evidence>
<accession>A0A319CM73</accession>
<keyword evidence="4 11" id="KW-0479">Metal-binding</keyword>
<feature type="active site" description="Schiff-base intermediate with substrate; via topaquinone" evidence="9">
    <location>
        <position position="394"/>
    </location>
</feature>
<dbReference type="GO" id="GO:0005507">
    <property type="term" value="F:copper ion binding"/>
    <property type="evidence" value="ECO:0007669"/>
    <property type="project" value="InterPro"/>
</dbReference>
<dbReference type="GO" id="GO:0008131">
    <property type="term" value="F:primary methylamine oxidase activity"/>
    <property type="evidence" value="ECO:0007669"/>
    <property type="project" value="InterPro"/>
</dbReference>
<comment type="cofactor">
    <cofactor evidence="1">
        <name>Cu cation</name>
        <dbReference type="ChEBI" id="CHEBI:23378"/>
    </cofactor>
</comment>
<evidence type="ECO:0000256" key="7">
    <source>
        <dbReference type="ARBA" id="ARBA00023008"/>
    </source>
</evidence>
<dbReference type="InterPro" id="IPR016182">
    <property type="entry name" value="Cu_amine_oxidase_N-reg"/>
</dbReference>
<dbReference type="InterPro" id="IPR000269">
    <property type="entry name" value="Cu_amine_oxidase"/>
</dbReference>
<dbReference type="GeneID" id="37136923"/>
<keyword evidence="8" id="KW-1015">Disulfide bond</keyword>
<evidence type="ECO:0000256" key="8">
    <source>
        <dbReference type="ARBA" id="ARBA00023157"/>
    </source>
</evidence>
<feature type="modified residue" description="2',4',5'-topaquinone" evidence="10">
    <location>
        <position position="394"/>
    </location>
</feature>
<comment type="subunit">
    <text evidence="3">Homodimer.</text>
</comment>
<dbReference type="EC" id="1.4.3.-" evidence="11"/>
<dbReference type="VEuPathDB" id="FungiDB:BO82DRAFT_350539"/>
<dbReference type="FunFam" id="2.70.98.20:FF:000001">
    <property type="entry name" value="Amine oxidase"/>
    <property type="match status" value="1"/>
</dbReference>
<evidence type="ECO:0000256" key="11">
    <source>
        <dbReference type="RuleBase" id="RU000672"/>
    </source>
</evidence>
<evidence type="ECO:0000256" key="1">
    <source>
        <dbReference type="ARBA" id="ARBA00001935"/>
    </source>
</evidence>
<dbReference type="GO" id="GO:0048038">
    <property type="term" value="F:quinone binding"/>
    <property type="evidence" value="ECO:0007669"/>
    <property type="project" value="InterPro"/>
</dbReference>
<evidence type="ECO:0000256" key="4">
    <source>
        <dbReference type="ARBA" id="ARBA00022723"/>
    </source>
</evidence>
<dbReference type="Pfam" id="PF01179">
    <property type="entry name" value="Cu_amine_oxid"/>
    <property type="match status" value="1"/>
</dbReference>
<dbReference type="InterPro" id="IPR015798">
    <property type="entry name" value="Cu_amine_oxidase_C"/>
</dbReference>
<evidence type="ECO:0000256" key="2">
    <source>
        <dbReference type="ARBA" id="ARBA00007983"/>
    </source>
</evidence>
<dbReference type="GO" id="GO:0009308">
    <property type="term" value="P:amine metabolic process"/>
    <property type="evidence" value="ECO:0007669"/>
    <property type="project" value="UniProtKB-UniRule"/>
</dbReference>
<keyword evidence="7 11" id="KW-0186">Copper</keyword>
<keyword evidence="14" id="KW-1185">Reference proteome</keyword>
<dbReference type="EMBL" id="KZ821677">
    <property type="protein sequence ID" value="PYH86294.1"/>
    <property type="molecule type" value="Genomic_DNA"/>
</dbReference>
<dbReference type="SUPFAM" id="SSF49998">
    <property type="entry name" value="Amine oxidase catalytic domain"/>
    <property type="match status" value="1"/>
</dbReference>
<dbReference type="InterPro" id="IPR049948">
    <property type="entry name" value="Cu_Am_ox_TPQ-bd"/>
</dbReference>
<dbReference type="Gene3D" id="2.70.98.20">
    <property type="entry name" value="Copper amine oxidase, catalytic domain"/>
    <property type="match status" value="1"/>
</dbReference>
<evidence type="ECO:0000313" key="13">
    <source>
        <dbReference type="EMBL" id="PYH86294.1"/>
    </source>
</evidence>
<comment type="similarity">
    <text evidence="2 11">Belongs to the copper/topaquinone oxidase family.</text>
</comment>
<comment type="cofactor">
    <cofactor evidence="11">
        <name>Cu cation</name>
        <dbReference type="ChEBI" id="CHEBI:23378"/>
    </cofactor>
    <text evidence="11">Contains 1 topaquinone per subunit.</text>
</comment>
<evidence type="ECO:0000256" key="5">
    <source>
        <dbReference type="ARBA" id="ARBA00022772"/>
    </source>
</evidence>
<keyword evidence="5 9" id="KW-0801">TPQ</keyword>